<name>A0A251XN72_CLAMM</name>
<dbReference type="AlphaFoldDB" id="A0A251XN72"/>
<reference evidence="2 3" key="1">
    <citation type="submission" date="2016-08" db="EMBL/GenBank/DDBJ databases">
        <title>Genome sequence of Clavibacter michiganensis subsp. michiganensis strain CASJ007.</title>
        <authorList>
            <person name="Thapa S.P."/>
            <person name="Coaker G."/>
        </authorList>
    </citation>
    <scope>NUCLEOTIDE SEQUENCE [LARGE SCALE GENOMIC DNA]</scope>
    <source>
        <strain evidence="2">CASJ007</strain>
    </source>
</reference>
<feature type="compositionally biased region" description="Polar residues" evidence="1">
    <location>
        <begin position="35"/>
        <end position="48"/>
    </location>
</feature>
<evidence type="ECO:0000313" key="2">
    <source>
        <dbReference type="EMBL" id="OUE04944.1"/>
    </source>
</evidence>
<sequence length="95" mass="10062">MPDPLGARRDPSAARTSTLGPRSPCSRITGEKAPNWNQRTSSSWNAGSSVRAPAKPPMSVVNQGMPATPMWIPAVTCRASASNVEWMSPDQTSAP</sequence>
<feature type="compositionally biased region" description="Basic and acidic residues" evidence="1">
    <location>
        <begin position="1"/>
        <end position="12"/>
    </location>
</feature>
<proteinExistence type="predicted"/>
<organism evidence="2 3">
    <name type="scientific">Clavibacter michiganensis subsp. michiganensis</name>
    <dbReference type="NCBI Taxonomy" id="33013"/>
    <lineage>
        <taxon>Bacteria</taxon>
        <taxon>Bacillati</taxon>
        <taxon>Actinomycetota</taxon>
        <taxon>Actinomycetes</taxon>
        <taxon>Micrococcales</taxon>
        <taxon>Microbacteriaceae</taxon>
        <taxon>Clavibacter</taxon>
    </lineage>
</organism>
<accession>A0A251XN72</accession>
<evidence type="ECO:0000313" key="3">
    <source>
        <dbReference type="Proteomes" id="UP000195062"/>
    </source>
</evidence>
<dbReference type="Proteomes" id="UP000195062">
    <property type="component" value="Unassembled WGS sequence"/>
</dbReference>
<feature type="region of interest" description="Disordered" evidence="1">
    <location>
        <begin position="1"/>
        <end position="61"/>
    </location>
</feature>
<dbReference type="EMBL" id="MDHH01000001">
    <property type="protein sequence ID" value="OUE04944.1"/>
    <property type="molecule type" value="Genomic_DNA"/>
</dbReference>
<evidence type="ECO:0000256" key="1">
    <source>
        <dbReference type="SAM" id="MobiDB-lite"/>
    </source>
</evidence>
<protein>
    <submittedName>
        <fullName evidence="2">Uncharacterized protein</fullName>
    </submittedName>
</protein>
<comment type="caution">
    <text evidence="2">The sequence shown here is derived from an EMBL/GenBank/DDBJ whole genome shotgun (WGS) entry which is preliminary data.</text>
</comment>
<keyword evidence="3" id="KW-1185">Reference proteome</keyword>
<gene>
    <name evidence="2" type="ORF">CMMCAS07_08340</name>
</gene>